<keyword evidence="3" id="KW-1185">Reference proteome</keyword>
<protein>
    <submittedName>
        <fullName evidence="2">Uncharacterized protein</fullName>
    </submittedName>
</protein>
<dbReference type="EMBL" id="ML179080">
    <property type="protein sequence ID" value="THV02123.1"/>
    <property type="molecule type" value="Genomic_DNA"/>
</dbReference>
<dbReference type="Proteomes" id="UP000297245">
    <property type="component" value="Unassembled WGS sequence"/>
</dbReference>
<evidence type="ECO:0000313" key="2">
    <source>
        <dbReference type="EMBL" id="THV02123.1"/>
    </source>
</evidence>
<feature type="region of interest" description="Disordered" evidence="1">
    <location>
        <begin position="767"/>
        <end position="799"/>
    </location>
</feature>
<reference evidence="2 3" key="1">
    <citation type="journal article" date="2019" name="Nat. Ecol. Evol.">
        <title>Megaphylogeny resolves global patterns of mushroom evolution.</title>
        <authorList>
            <person name="Varga T."/>
            <person name="Krizsan K."/>
            <person name="Foldi C."/>
            <person name="Dima B."/>
            <person name="Sanchez-Garcia M."/>
            <person name="Sanchez-Ramirez S."/>
            <person name="Szollosi G.J."/>
            <person name="Szarkandi J.G."/>
            <person name="Papp V."/>
            <person name="Albert L."/>
            <person name="Andreopoulos W."/>
            <person name="Angelini C."/>
            <person name="Antonin V."/>
            <person name="Barry K.W."/>
            <person name="Bougher N.L."/>
            <person name="Buchanan P."/>
            <person name="Buyck B."/>
            <person name="Bense V."/>
            <person name="Catcheside P."/>
            <person name="Chovatia M."/>
            <person name="Cooper J."/>
            <person name="Damon W."/>
            <person name="Desjardin D."/>
            <person name="Finy P."/>
            <person name="Geml J."/>
            <person name="Haridas S."/>
            <person name="Hughes K."/>
            <person name="Justo A."/>
            <person name="Karasinski D."/>
            <person name="Kautmanova I."/>
            <person name="Kiss B."/>
            <person name="Kocsube S."/>
            <person name="Kotiranta H."/>
            <person name="LaButti K.M."/>
            <person name="Lechner B.E."/>
            <person name="Liimatainen K."/>
            <person name="Lipzen A."/>
            <person name="Lukacs Z."/>
            <person name="Mihaltcheva S."/>
            <person name="Morgado L.N."/>
            <person name="Niskanen T."/>
            <person name="Noordeloos M.E."/>
            <person name="Ohm R.A."/>
            <person name="Ortiz-Santana B."/>
            <person name="Ovrebo C."/>
            <person name="Racz N."/>
            <person name="Riley R."/>
            <person name="Savchenko A."/>
            <person name="Shiryaev A."/>
            <person name="Soop K."/>
            <person name="Spirin V."/>
            <person name="Szebenyi C."/>
            <person name="Tomsovsky M."/>
            <person name="Tulloss R.E."/>
            <person name="Uehling J."/>
            <person name="Grigoriev I.V."/>
            <person name="Vagvolgyi C."/>
            <person name="Papp T."/>
            <person name="Martin F.M."/>
            <person name="Miettinen O."/>
            <person name="Hibbett D.S."/>
            <person name="Nagy L.G."/>
        </authorList>
    </citation>
    <scope>NUCLEOTIDE SEQUENCE [LARGE SCALE GENOMIC DNA]</scope>
    <source>
        <strain evidence="2 3">CBS 962.96</strain>
    </source>
</reference>
<sequence length="799" mass="90180">MDNLYSALPSKSYTLEEFVRKASDLQNASDSRFHEFALTGDLATVVEDELFGSERVGHQVNMDVTSNRMPEDYELGAYRDYDSVLGFGQDILVKSSITVYPVPNLNRSLKTSIHVVCNIEDHELTGSIHALCNIEQVSNRVFMLLSNRADKILNLQIGRFGDRSEIYLFFPKLAAVEDPERDAPTRLNADQAREFYEVGVRPTISDLLYTELSDWPADYEAEISRATTSKGGIAYGSKLIAEDTVHAFSTTLRQKLLEGVHAERITKIGSTHYSRDTASHLTHVSGCRIVPGELAAGPNEVKFLQLYTSDKSQTYAPEGNMHGKFLTLKDAMGSEQPPKPLGRLQNTYTSCVRDTGSNARVEVRVPLDYATQAFLRWDTDALKNSILVFKRDIWWLCWSYRCFAIKEILYKQSIGSSLKRCTRESLLLTAGLVWMVNGIHSRPEDGPAARSLAKAILPVTDAGNANIDLRTLLFPASKTPDRTEGYTVPYVPNGMVFLRRLVLEDDVPRVCAGGPFINEKAFQYLFKMSLEDVQFKYDPAGEVPKEVIAKKRFITNKTQRTMAYHQEPGSPPVLPFNLTSRGLDPIHIEGEEVTDETLDQQVANLWNQFLFGVILKSPNPSKSTEPSYIKLNKRRRQRITEGDFKNKRLSQIFRACKYKISTTADFERIFHHLFPAPGPGFQIHPGVQNYRNCRYFDRWTKWATRGNLYAASIVHLELKNRAESLFWLPFAGANRMWDTGSKGKFTRLPKGSVGPAPKIICWGTPGWDDDDALSADEIDEDNDESDIEVDEVDLEDSDD</sequence>
<gene>
    <name evidence="2" type="ORF">K435DRAFT_792791</name>
</gene>
<name>A0A4S8MHG4_DENBC</name>
<organism evidence="2 3">
    <name type="scientific">Dendrothele bispora (strain CBS 962.96)</name>
    <dbReference type="NCBI Taxonomy" id="1314807"/>
    <lineage>
        <taxon>Eukaryota</taxon>
        <taxon>Fungi</taxon>
        <taxon>Dikarya</taxon>
        <taxon>Basidiomycota</taxon>
        <taxon>Agaricomycotina</taxon>
        <taxon>Agaricomycetes</taxon>
        <taxon>Agaricomycetidae</taxon>
        <taxon>Agaricales</taxon>
        <taxon>Agaricales incertae sedis</taxon>
        <taxon>Dendrothele</taxon>
    </lineage>
</organism>
<evidence type="ECO:0000313" key="3">
    <source>
        <dbReference type="Proteomes" id="UP000297245"/>
    </source>
</evidence>
<accession>A0A4S8MHG4</accession>
<dbReference type="AlphaFoldDB" id="A0A4S8MHG4"/>
<evidence type="ECO:0000256" key="1">
    <source>
        <dbReference type="SAM" id="MobiDB-lite"/>
    </source>
</evidence>
<proteinExistence type="predicted"/>
<dbReference type="OrthoDB" id="3261690at2759"/>